<feature type="region of interest" description="Disordered" evidence="1">
    <location>
        <begin position="188"/>
        <end position="207"/>
    </location>
</feature>
<name>A0AAD6YB62_9AGAR</name>
<comment type="caution">
    <text evidence="2">The sequence shown here is derived from an EMBL/GenBank/DDBJ whole genome shotgun (WGS) entry which is preliminary data.</text>
</comment>
<evidence type="ECO:0000256" key="1">
    <source>
        <dbReference type="SAM" id="MobiDB-lite"/>
    </source>
</evidence>
<evidence type="ECO:0000313" key="2">
    <source>
        <dbReference type="EMBL" id="KAJ7206865.1"/>
    </source>
</evidence>
<protein>
    <submittedName>
        <fullName evidence="2">Uncharacterized protein</fullName>
    </submittedName>
</protein>
<evidence type="ECO:0000313" key="3">
    <source>
        <dbReference type="Proteomes" id="UP001219525"/>
    </source>
</evidence>
<proteinExistence type="predicted"/>
<dbReference type="EMBL" id="JARJCW010000038">
    <property type="protein sequence ID" value="KAJ7206865.1"/>
    <property type="molecule type" value="Genomic_DNA"/>
</dbReference>
<feature type="compositionally biased region" description="Basic and acidic residues" evidence="1">
    <location>
        <begin position="152"/>
        <end position="163"/>
    </location>
</feature>
<organism evidence="2 3">
    <name type="scientific">Mycena pura</name>
    <dbReference type="NCBI Taxonomy" id="153505"/>
    <lineage>
        <taxon>Eukaryota</taxon>
        <taxon>Fungi</taxon>
        <taxon>Dikarya</taxon>
        <taxon>Basidiomycota</taxon>
        <taxon>Agaricomycotina</taxon>
        <taxon>Agaricomycetes</taxon>
        <taxon>Agaricomycetidae</taxon>
        <taxon>Agaricales</taxon>
        <taxon>Marasmiineae</taxon>
        <taxon>Mycenaceae</taxon>
        <taxon>Mycena</taxon>
    </lineage>
</organism>
<sequence>MSGHFLALSGDFVRTFLARFWKFLTKVHTRLSGVLVYGVYGRIGSRDLARPAVNNQIWTPKGPVDSYLAPAAEKTFFVAGYVPFGQKSSQIGQNLSAKNRPIGRSRDLALKGVIPGPAPSQGKKEAANGIDNQPVTSQKACNQSNDMDEVGGEQREERAARARDISKWNAENQKRTSALMGEMCTLADGSTGTSGYPPKKPAGMASAGRGYPWKLISAGAGLGLERTPDNNFGTRSAGPPPRSGRACGAQGPDLPNGVVRSDHCLGNPDVPVIR</sequence>
<reference evidence="2" key="1">
    <citation type="submission" date="2023-03" db="EMBL/GenBank/DDBJ databases">
        <title>Massive genome expansion in bonnet fungi (Mycena s.s.) driven by repeated elements and novel gene families across ecological guilds.</title>
        <authorList>
            <consortium name="Lawrence Berkeley National Laboratory"/>
            <person name="Harder C.B."/>
            <person name="Miyauchi S."/>
            <person name="Viragh M."/>
            <person name="Kuo A."/>
            <person name="Thoen E."/>
            <person name="Andreopoulos B."/>
            <person name="Lu D."/>
            <person name="Skrede I."/>
            <person name="Drula E."/>
            <person name="Henrissat B."/>
            <person name="Morin E."/>
            <person name="Kohler A."/>
            <person name="Barry K."/>
            <person name="LaButti K."/>
            <person name="Morin E."/>
            <person name="Salamov A."/>
            <person name="Lipzen A."/>
            <person name="Mereny Z."/>
            <person name="Hegedus B."/>
            <person name="Baldrian P."/>
            <person name="Stursova M."/>
            <person name="Weitz H."/>
            <person name="Taylor A."/>
            <person name="Grigoriev I.V."/>
            <person name="Nagy L.G."/>
            <person name="Martin F."/>
            <person name="Kauserud H."/>
        </authorList>
    </citation>
    <scope>NUCLEOTIDE SEQUENCE</scope>
    <source>
        <strain evidence="2">9144</strain>
    </source>
</reference>
<dbReference type="AlphaFoldDB" id="A0AAD6YB62"/>
<feature type="compositionally biased region" description="Polar residues" evidence="1">
    <location>
        <begin position="130"/>
        <end position="145"/>
    </location>
</feature>
<accession>A0AAD6YB62</accession>
<keyword evidence="3" id="KW-1185">Reference proteome</keyword>
<dbReference type="Proteomes" id="UP001219525">
    <property type="component" value="Unassembled WGS sequence"/>
</dbReference>
<feature type="region of interest" description="Disordered" evidence="1">
    <location>
        <begin position="117"/>
        <end position="163"/>
    </location>
</feature>
<feature type="region of interest" description="Disordered" evidence="1">
    <location>
        <begin position="224"/>
        <end position="274"/>
    </location>
</feature>
<gene>
    <name evidence="2" type="ORF">GGX14DRAFT_637128</name>
</gene>